<dbReference type="Gene3D" id="3.30.559.10">
    <property type="entry name" value="Chloramphenicol acetyltransferase-like domain"/>
    <property type="match status" value="1"/>
</dbReference>
<dbReference type="SUPFAM" id="SSF52777">
    <property type="entry name" value="CoA-dependent acyltransferases"/>
    <property type="match status" value="1"/>
</dbReference>
<dbReference type="PANTHER" id="PTHR43416:SF5">
    <property type="entry name" value="DIHYDROLIPOYLLYSINE-RESIDUE SUCCINYLTRANSFERASE COMPONENT OF 2-OXOGLUTARATE DEHYDROGENASE COMPLEX, MITOCHONDRIAL"/>
    <property type="match status" value="1"/>
</dbReference>
<feature type="compositionally biased region" description="Pro residues" evidence="10">
    <location>
        <begin position="95"/>
        <end position="115"/>
    </location>
</feature>
<evidence type="ECO:0000256" key="8">
    <source>
        <dbReference type="ARBA" id="ARBA00023315"/>
    </source>
</evidence>
<comment type="cofactor">
    <cofactor evidence="1">
        <name>(R)-lipoate</name>
        <dbReference type="ChEBI" id="CHEBI:83088"/>
    </cofactor>
</comment>
<evidence type="ECO:0000256" key="2">
    <source>
        <dbReference type="ARBA" id="ARBA00005145"/>
    </source>
</evidence>
<comment type="pathway">
    <text evidence="2">Amino-acid degradation; L-lysine degradation via saccharopine pathway; glutaryl-CoA from L-lysine: step 6/6.</text>
</comment>
<dbReference type="Pfam" id="PF00198">
    <property type="entry name" value="2-oxoacid_dh"/>
    <property type="match status" value="1"/>
</dbReference>
<dbReference type="GO" id="GO:0006099">
    <property type="term" value="P:tricarboxylic acid cycle"/>
    <property type="evidence" value="ECO:0007669"/>
    <property type="project" value="UniProtKB-KW"/>
</dbReference>
<dbReference type="eggNOG" id="KOG0559">
    <property type="taxonomic scope" value="Eukaryota"/>
</dbReference>
<keyword evidence="13" id="KW-1185">Reference proteome</keyword>
<protein>
    <recommendedName>
        <fullName evidence="4">dihydrolipoyllysine-residue succinyltransferase</fullName>
        <ecNumber evidence="4">2.3.1.61</ecNumber>
    </recommendedName>
    <alternativeName>
        <fullName evidence="9">2-oxoglutarate dehydrogenase complex component E2</fullName>
    </alternativeName>
</protein>
<dbReference type="PANTHER" id="PTHR43416">
    <property type="entry name" value="DIHYDROLIPOYLLYSINE-RESIDUE SUCCINYLTRANSFERASE COMPONENT OF 2-OXOGLUTARATE DEHYDROGENASE COMPLEX, MITOCHONDRIAL-RELATED"/>
    <property type="match status" value="1"/>
</dbReference>
<evidence type="ECO:0000313" key="13">
    <source>
        <dbReference type="Proteomes" id="UP000030645"/>
    </source>
</evidence>
<dbReference type="Proteomes" id="UP000030645">
    <property type="component" value="Unassembled WGS sequence"/>
</dbReference>
<name>W9QWZ1_9ROSA</name>
<keyword evidence="8" id="KW-0012">Acyltransferase</keyword>
<accession>W9QWZ1</accession>
<organism evidence="12 13">
    <name type="scientific">Morus notabilis</name>
    <dbReference type="NCBI Taxonomy" id="981085"/>
    <lineage>
        <taxon>Eukaryota</taxon>
        <taxon>Viridiplantae</taxon>
        <taxon>Streptophyta</taxon>
        <taxon>Embryophyta</taxon>
        <taxon>Tracheophyta</taxon>
        <taxon>Spermatophyta</taxon>
        <taxon>Magnoliopsida</taxon>
        <taxon>eudicotyledons</taxon>
        <taxon>Gunneridae</taxon>
        <taxon>Pentapetalae</taxon>
        <taxon>rosids</taxon>
        <taxon>fabids</taxon>
        <taxon>Rosales</taxon>
        <taxon>Moraceae</taxon>
        <taxon>Moreae</taxon>
        <taxon>Morus</taxon>
    </lineage>
</organism>
<evidence type="ECO:0000256" key="5">
    <source>
        <dbReference type="ARBA" id="ARBA00022532"/>
    </source>
</evidence>
<evidence type="ECO:0000313" key="12">
    <source>
        <dbReference type="EMBL" id="EXB24587.1"/>
    </source>
</evidence>
<dbReference type="InterPro" id="IPR050537">
    <property type="entry name" value="2-oxoacid_dehydrogenase"/>
</dbReference>
<sequence length="172" mass="19122">MIWKLKSVLIGSYGWVLFLTFLPYLVSTLLAKEGETVEPGVKIAVISKSGEGAPQVAPLEQPASQPSPPKKQESVEKQTPKAETAPVKEAKKEPSPPPKAKGLPSPPKPTEPQLPPKDRERRVPMTRLRKRVATRLKDSQNTFAMLTTFNEVDMFKSSQLKLQSSFKFPFKV</sequence>
<keyword evidence="6" id="KW-0808">Transferase</keyword>
<evidence type="ECO:0000256" key="6">
    <source>
        <dbReference type="ARBA" id="ARBA00022679"/>
    </source>
</evidence>
<reference evidence="13" key="1">
    <citation type="submission" date="2013-01" db="EMBL/GenBank/DDBJ databases">
        <title>Draft Genome Sequence of a Mulberry Tree, Morus notabilis C.K. Schneid.</title>
        <authorList>
            <person name="He N."/>
            <person name="Zhao S."/>
        </authorList>
    </citation>
    <scope>NUCLEOTIDE SEQUENCE</scope>
</reference>
<dbReference type="EC" id="2.3.1.61" evidence="4"/>
<dbReference type="AlphaFoldDB" id="W9QWZ1"/>
<feature type="region of interest" description="Disordered" evidence="10">
    <location>
        <begin position="52"/>
        <end position="128"/>
    </location>
</feature>
<keyword evidence="7" id="KW-0450">Lipoyl</keyword>
<gene>
    <name evidence="12" type="ORF">L484_004177</name>
</gene>
<evidence type="ECO:0000256" key="9">
    <source>
        <dbReference type="ARBA" id="ARBA00032406"/>
    </source>
</evidence>
<evidence type="ECO:0000256" key="10">
    <source>
        <dbReference type="SAM" id="MobiDB-lite"/>
    </source>
</evidence>
<dbReference type="InterPro" id="IPR001078">
    <property type="entry name" value="2-oxoacid_DH_actylTfrase"/>
</dbReference>
<feature type="compositionally biased region" description="Basic and acidic residues" evidence="10">
    <location>
        <begin position="70"/>
        <end position="94"/>
    </location>
</feature>
<dbReference type="GO" id="GO:0004149">
    <property type="term" value="F:dihydrolipoyllysine-residue succinyltransferase activity"/>
    <property type="evidence" value="ECO:0007669"/>
    <property type="project" value="UniProtKB-EC"/>
</dbReference>
<keyword evidence="5" id="KW-0816">Tricarboxylic acid cycle</keyword>
<dbReference type="GO" id="GO:0005739">
    <property type="term" value="C:mitochondrion"/>
    <property type="evidence" value="ECO:0007669"/>
    <property type="project" value="TreeGrafter"/>
</dbReference>
<dbReference type="STRING" id="981085.W9QWZ1"/>
<evidence type="ECO:0000256" key="1">
    <source>
        <dbReference type="ARBA" id="ARBA00001938"/>
    </source>
</evidence>
<evidence type="ECO:0000256" key="3">
    <source>
        <dbReference type="ARBA" id="ARBA00007317"/>
    </source>
</evidence>
<evidence type="ECO:0000259" key="11">
    <source>
        <dbReference type="Pfam" id="PF00198"/>
    </source>
</evidence>
<feature type="domain" description="2-oxoacid dehydrogenase acyltransferase catalytic" evidence="11">
    <location>
        <begin position="119"/>
        <end position="160"/>
    </location>
</feature>
<proteinExistence type="inferred from homology"/>
<dbReference type="InterPro" id="IPR023213">
    <property type="entry name" value="CAT-like_dom_sf"/>
</dbReference>
<evidence type="ECO:0000256" key="4">
    <source>
        <dbReference type="ARBA" id="ARBA00012945"/>
    </source>
</evidence>
<dbReference type="EMBL" id="KE343347">
    <property type="protein sequence ID" value="EXB24587.1"/>
    <property type="molecule type" value="Genomic_DNA"/>
</dbReference>
<comment type="similarity">
    <text evidence="3">Belongs to the 2-oxoacid dehydrogenase family.</text>
</comment>
<evidence type="ECO:0000256" key="7">
    <source>
        <dbReference type="ARBA" id="ARBA00022823"/>
    </source>
</evidence>